<dbReference type="PANTHER" id="PTHR38674:SF1">
    <property type="entry name" value="ALKANE 1-MONOOXYGENASE 1"/>
    <property type="match status" value="1"/>
</dbReference>
<reference evidence="14 15" key="1">
    <citation type="submission" date="2024-04" db="EMBL/GenBank/DDBJ databases">
        <title>Novel genus in family Flammeovirgaceae.</title>
        <authorList>
            <person name="Nguyen T.H."/>
            <person name="Vuong T.Q."/>
            <person name="Le H."/>
            <person name="Kim S.-G."/>
        </authorList>
    </citation>
    <scope>NUCLEOTIDE SEQUENCE [LARGE SCALE GENOMIC DNA]</scope>
    <source>
        <strain evidence="14 15">JCM 23209</strain>
    </source>
</reference>
<organism evidence="14 15">
    <name type="scientific">Rapidithrix thailandica</name>
    <dbReference type="NCBI Taxonomy" id="413964"/>
    <lineage>
        <taxon>Bacteria</taxon>
        <taxon>Pseudomonadati</taxon>
        <taxon>Bacteroidota</taxon>
        <taxon>Cytophagia</taxon>
        <taxon>Cytophagales</taxon>
        <taxon>Flammeovirgaceae</taxon>
        <taxon>Rapidithrix</taxon>
    </lineage>
</organism>
<dbReference type="RefSeq" id="WP_346823163.1">
    <property type="nucleotide sequence ID" value="NZ_JBDKWZ010000013.1"/>
</dbReference>
<feature type="transmembrane region" description="Helical" evidence="12">
    <location>
        <begin position="68"/>
        <end position="93"/>
    </location>
</feature>
<evidence type="ECO:0000256" key="6">
    <source>
        <dbReference type="ARBA" id="ARBA00022723"/>
    </source>
</evidence>
<evidence type="ECO:0000256" key="7">
    <source>
        <dbReference type="ARBA" id="ARBA00022989"/>
    </source>
</evidence>
<keyword evidence="4" id="KW-0997">Cell inner membrane</keyword>
<evidence type="ECO:0000259" key="13">
    <source>
        <dbReference type="Pfam" id="PF00487"/>
    </source>
</evidence>
<evidence type="ECO:0000256" key="8">
    <source>
        <dbReference type="ARBA" id="ARBA00023002"/>
    </source>
</evidence>
<keyword evidence="10" id="KW-0503">Monooxygenase</keyword>
<evidence type="ECO:0000256" key="1">
    <source>
        <dbReference type="ARBA" id="ARBA00004429"/>
    </source>
</evidence>
<evidence type="ECO:0000313" key="15">
    <source>
        <dbReference type="Proteomes" id="UP001403385"/>
    </source>
</evidence>
<keyword evidence="8" id="KW-0560">Oxidoreductase</keyword>
<comment type="caution">
    <text evidence="14">The sequence shown here is derived from an EMBL/GenBank/DDBJ whole genome shotgun (WGS) entry which is preliminary data.</text>
</comment>
<keyword evidence="15" id="KW-1185">Reference proteome</keyword>
<dbReference type="CDD" id="cd03512">
    <property type="entry name" value="Alkane-hydroxylase"/>
    <property type="match status" value="1"/>
</dbReference>
<keyword evidence="5 12" id="KW-0812">Transmembrane</keyword>
<comment type="subcellular location">
    <subcellularLocation>
        <location evidence="1">Cell inner membrane</location>
        <topology evidence="1">Multi-pass membrane protein</topology>
    </subcellularLocation>
</comment>
<dbReference type="PANTHER" id="PTHR38674">
    <property type="entry name" value="ALKANE 1-MONOOXYGENASE 1"/>
    <property type="match status" value="1"/>
</dbReference>
<dbReference type="GO" id="GO:0046872">
    <property type="term" value="F:metal ion binding"/>
    <property type="evidence" value="ECO:0007669"/>
    <property type="project" value="UniProtKB-KW"/>
</dbReference>
<keyword evidence="6" id="KW-0479">Metal-binding</keyword>
<keyword evidence="3" id="KW-1003">Cell membrane</keyword>
<keyword evidence="9" id="KW-0408">Iron</keyword>
<name>A0AAW9S2R7_9BACT</name>
<evidence type="ECO:0000256" key="5">
    <source>
        <dbReference type="ARBA" id="ARBA00022692"/>
    </source>
</evidence>
<sequence length="354" mass="41181">MNTLKYFAAYSLPLTFWIALTNYGAWSYLPVIYAFGLIPFMEIFLPPDTRNLEKVQEELHKNDPVYDWILYLIVPTQYLFLGWFLTTLAGTTLLLYEKLGLTMSMGVLCGSLGINVAHELGHRSTSHERFLAKALLLTSLYMHFIIEHNRGHHKNVSTPDDPSSARLGEAVYTFWIRSILWGYRSAWKIETKRLEKKAVPFWSFRNEMLRFQAIQLGLLVVIYAGFGGQVLLWYLLAALMGILLLETVNYIEHYGLVREKTSSGHYERTRPVHSWNSNHILGRLMLFELSRHSDHHYLASRKYQILRHHEESPQMPTGYPGMMLLSLIPPLWFYIMNNKIKISRGRLSPILKDD</sequence>
<feature type="transmembrane region" description="Helical" evidence="12">
    <location>
        <begin position="7"/>
        <end position="25"/>
    </location>
</feature>
<evidence type="ECO:0000256" key="11">
    <source>
        <dbReference type="ARBA" id="ARBA00023136"/>
    </source>
</evidence>
<comment type="similarity">
    <text evidence="2">Belongs to the fatty acid desaturase type 1 family. AlkB subfamily.</text>
</comment>
<dbReference type="AlphaFoldDB" id="A0AAW9S2R7"/>
<protein>
    <submittedName>
        <fullName evidence="14">Alkane 1-monooxygenase</fullName>
    </submittedName>
</protein>
<dbReference type="GO" id="GO:0004497">
    <property type="term" value="F:monooxygenase activity"/>
    <property type="evidence" value="ECO:0007669"/>
    <property type="project" value="UniProtKB-KW"/>
</dbReference>
<dbReference type="EMBL" id="JBDKWZ010000013">
    <property type="protein sequence ID" value="MEN7550382.1"/>
    <property type="molecule type" value="Genomic_DNA"/>
</dbReference>
<keyword evidence="11 12" id="KW-0472">Membrane</keyword>
<dbReference type="InterPro" id="IPR033885">
    <property type="entry name" value="AlkB/XylM"/>
</dbReference>
<evidence type="ECO:0000256" key="10">
    <source>
        <dbReference type="ARBA" id="ARBA00023033"/>
    </source>
</evidence>
<gene>
    <name evidence="14" type="ORF">AAG747_20860</name>
</gene>
<dbReference type="GO" id="GO:0006629">
    <property type="term" value="P:lipid metabolic process"/>
    <property type="evidence" value="ECO:0007669"/>
    <property type="project" value="InterPro"/>
</dbReference>
<dbReference type="InterPro" id="IPR005804">
    <property type="entry name" value="FA_desaturase_dom"/>
</dbReference>
<dbReference type="Pfam" id="PF00487">
    <property type="entry name" value="FA_desaturase"/>
    <property type="match status" value="1"/>
</dbReference>
<proteinExistence type="inferred from homology"/>
<keyword evidence="7 12" id="KW-1133">Transmembrane helix</keyword>
<evidence type="ECO:0000256" key="2">
    <source>
        <dbReference type="ARBA" id="ARBA00010823"/>
    </source>
</evidence>
<evidence type="ECO:0000256" key="9">
    <source>
        <dbReference type="ARBA" id="ARBA00023004"/>
    </source>
</evidence>
<evidence type="ECO:0000256" key="12">
    <source>
        <dbReference type="SAM" id="Phobius"/>
    </source>
</evidence>
<evidence type="ECO:0000313" key="14">
    <source>
        <dbReference type="EMBL" id="MEN7550382.1"/>
    </source>
</evidence>
<evidence type="ECO:0000256" key="4">
    <source>
        <dbReference type="ARBA" id="ARBA00022519"/>
    </source>
</evidence>
<accession>A0AAW9S2R7</accession>
<evidence type="ECO:0000256" key="3">
    <source>
        <dbReference type="ARBA" id="ARBA00022475"/>
    </source>
</evidence>
<dbReference type="Proteomes" id="UP001403385">
    <property type="component" value="Unassembled WGS sequence"/>
</dbReference>
<feature type="transmembrane region" description="Helical" evidence="12">
    <location>
        <begin position="317"/>
        <end position="335"/>
    </location>
</feature>
<dbReference type="GO" id="GO:0005886">
    <property type="term" value="C:plasma membrane"/>
    <property type="evidence" value="ECO:0007669"/>
    <property type="project" value="UniProtKB-SubCell"/>
</dbReference>
<feature type="domain" description="Fatty acid desaturase" evidence="13">
    <location>
        <begin position="102"/>
        <end position="322"/>
    </location>
</feature>